<dbReference type="NCBIfam" id="NF041756">
    <property type="entry name" value="EfeU"/>
    <property type="match status" value="1"/>
</dbReference>
<feature type="transmembrane region" description="Helical" evidence="7">
    <location>
        <begin position="113"/>
        <end position="131"/>
    </location>
</feature>
<keyword evidence="4 7" id="KW-1133">Transmembrane helix</keyword>
<sequence length="315" mass="33382">MFDYFFPNLLIGLREGLEAALVVSILVAYLVKTERRNRLPLVWAGVAAAIAVSVAFGALLTYAITGLDTFKQQELAGGFLSIVAVGLVTWMIFWMRRTARHLKADLTGKLEAAIAMGAGAVALMAFLAVAREGLETTLFFFSAAQQAESELGPLLGFLAGIVIAVALAFALYRGAVRINLGTFFTWTGALLVVVAAGIFSYGFHDLQEAEVLPGLNTLAFDVSAQVPPDSWYGTLLKGIFNFQPQTTVLQAIAWTAYLVPVLTFFLWPSRTKSPTAVAADGGDSRTTQVGDGAAVEASADDTSTKNSVTGAPTGS</sequence>
<feature type="transmembrane region" description="Helical" evidence="7">
    <location>
        <begin position="75"/>
        <end position="93"/>
    </location>
</feature>
<feature type="transmembrane region" description="Helical" evidence="7">
    <location>
        <begin position="183"/>
        <end position="203"/>
    </location>
</feature>
<evidence type="ECO:0000256" key="6">
    <source>
        <dbReference type="SAM" id="MobiDB-lite"/>
    </source>
</evidence>
<evidence type="ECO:0000313" key="8">
    <source>
        <dbReference type="EMBL" id="GAA3385616.1"/>
    </source>
</evidence>
<gene>
    <name evidence="8" type="ORF">GCM10020369_19810</name>
</gene>
<name>A0ABP6SU38_9ACTN</name>
<keyword evidence="3 7" id="KW-0812">Transmembrane</keyword>
<comment type="similarity">
    <text evidence="2">Belongs to the oxidase-dependent Fe transporter (OFeT) (TC 9.A.10.1) family.</text>
</comment>
<keyword evidence="5 7" id="KW-0472">Membrane</keyword>
<feature type="transmembrane region" description="Helical" evidence="7">
    <location>
        <begin position="41"/>
        <end position="63"/>
    </location>
</feature>
<dbReference type="Pfam" id="PF03239">
    <property type="entry name" value="FTR1"/>
    <property type="match status" value="1"/>
</dbReference>
<proteinExistence type="inferred from homology"/>
<evidence type="ECO:0000256" key="1">
    <source>
        <dbReference type="ARBA" id="ARBA00004141"/>
    </source>
</evidence>
<reference evidence="9" key="1">
    <citation type="journal article" date="2019" name="Int. J. Syst. Evol. Microbiol.">
        <title>The Global Catalogue of Microorganisms (GCM) 10K type strain sequencing project: providing services to taxonomists for standard genome sequencing and annotation.</title>
        <authorList>
            <consortium name="The Broad Institute Genomics Platform"/>
            <consortium name="The Broad Institute Genome Sequencing Center for Infectious Disease"/>
            <person name="Wu L."/>
            <person name="Ma J."/>
        </authorList>
    </citation>
    <scope>NUCLEOTIDE SEQUENCE [LARGE SCALE GENOMIC DNA]</scope>
    <source>
        <strain evidence="9">JCM 9458</strain>
    </source>
</reference>
<evidence type="ECO:0000256" key="5">
    <source>
        <dbReference type="ARBA" id="ARBA00023136"/>
    </source>
</evidence>
<feature type="transmembrane region" description="Helical" evidence="7">
    <location>
        <begin position="6"/>
        <end position="29"/>
    </location>
</feature>
<evidence type="ECO:0000256" key="7">
    <source>
        <dbReference type="SAM" id="Phobius"/>
    </source>
</evidence>
<keyword evidence="9" id="KW-1185">Reference proteome</keyword>
<feature type="transmembrane region" description="Helical" evidence="7">
    <location>
        <begin position="248"/>
        <end position="267"/>
    </location>
</feature>
<comment type="caution">
    <text evidence="8">The sequence shown here is derived from an EMBL/GenBank/DDBJ whole genome shotgun (WGS) entry which is preliminary data.</text>
</comment>
<dbReference type="EMBL" id="BAAAYN010000012">
    <property type="protein sequence ID" value="GAA3385616.1"/>
    <property type="molecule type" value="Genomic_DNA"/>
</dbReference>
<feature type="transmembrane region" description="Helical" evidence="7">
    <location>
        <begin position="151"/>
        <end position="171"/>
    </location>
</feature>
<comment type="subcellular location">
    <subcellularLocation>
        <location evidence="1">Membrane</location>
        <topology evidence="1">Multi-pass membrane protein</topology>
    </subcellularLocation>
</comment>
<dbReference type="Proteomes" id="UP001501676">
    <property type="component" value="Unassembled WGS sequence"/>
</dbReference>
<evidence type="ECO:0000256" key="3">
    <source>
        <dbReference type="ARBA" id="ARBA00022692"/>
    </source>
</evidence>
<accession>A0ABP6SU38</accession>
<dbReference type="RefSeq" id="WP_345727719.1">
    <property type="nucleotide sequence ID" value="NZ_BAAAYN010000012.1"/>
</dbReference>
<feature type="compositionally biased region" description="Polar residues" evidence="6">
    <location>
        <begin position="300"/>
        <end position="315"/>
    </location>
</feature>
<dbReference type="PANTHER" id="PTHR31632">
    <property type="entry name" value="IRON TRANSPORTER FTH1"/>
    <property type="match status" value="1"/>
</dbReference>
<dbReference type="PANTHER" id="PTHR31632:SF2">
    <property type="entry name" value="PLASMA MEMBRANE IRON PERMEASE"/>
    <property type="match status" value="1"/>
</dbReference>
<organism evidence="8 9">
    <name type="scientific">Cryptosporangium minutisporangium</name>
    <dbReference type="NCBI Taxonomy" id="113569"/>
    <lineage>
        <taxon>Bacteria</taxon>
        <taxon>Bacillati</taxon>
        <taxon>Actinomycetota</taxon>
        <taxon>Actinomycetes</taxon>
        <taxon>Cryptosporangiales</taxon>
        <taxon>Cryptosporangiaceae</taxon>
        <taxon>Cryptosporangium</taxon>
    </lineage>
</organism>
<evidence type="ECO:0000313" key="9">
    <source>
        <dbReference type="Proteomes" id="UP001501676"/>
    </source>
</evidence>
<feature type="region of interest" description="Disordered" evidence="6">
    <location>
        <begin position="274"/>
        <end position="315"/>
    </location>
</feature>
<evidence type="ECO:0000256" key="2">
    <source>
        <dbReference type="ARBA" id="ARBA00008333"/>
    </source>
</evidence>
<evidence type="ECO:0000256" key="4">
    <source>
        <dbReference type="ARBA" id="ARBA00022989"/>
    </source>
</evidence>
<protein>
    <submittedName>
        <fullName evidence="8">FTR1 family protein</fullName>
    </submittedName>
</protein>
<dbReference type="InterPro" id="IPR004923">
    <property type="entry name" value="FTR1/Fip1/EfeU"/>
</dbReference>